<gene>
    <name evidence="1" type="ORF">CHS0354_033742</name>
</gene>
<reference evidence="1" key="1">
    <citation type="journal article" date="2021" name="Genome Biol. Evol.">
        <title>A High-Quality Reference Genome for a Parasitic Bivalve with Doubly Uniparental Inheritance (Bivalvia: Unionida).</title>
        <authorList>
            <person name="Smith C.H."/>
        </authorList>
    </citation>
    <scope>NUCLEOTIDE SEQUENCE</scope>
    <source>
        <strain evidence="1">CHS0354</strain>
    </source>
</reference>
<comment type="caution">
    <text evidence="1">The sequence shown here is derived from an EMBL/GenBank/DDBJ whole genome shotgun (WGS) entry which is preliminary data.</text>
</comment>
<name>A0AAE0VMR0_9BIVA</name>
<evidence type="ECO:0000313" key="2">
    <source>
        <dbReference type="Proteomes" id="UP001195483"/>
    </source>
</evidence>
<sequence length="132" mass="15432">MRNTGKDRREMKEVRELPADIALPGKTSHIANLHFPSPPGNMTTESHTTLSDYGYVVDKDEREAEEEKSVREDLIELGLEGAMEEKRKASRFENAVKSISRRWLRIEESKLLQRQYGVHIARTYYWNAYTLY</sequence>
<protein>
    <submittedName>
        <fullName evidence="1">Uncharacterized protein</fullName>
    </submittedName>
</protein>
<accession>A0AAE0VMR0</accession>
<organism evidence="1 2">
    <name type="scientific">Potamilus streckersoni</name>
    <dbReference type="NCBI Taxonomy" id="2493646"/>
    <lineage>
        <taxon>Eukaryota</taxon>
        <taxon>Metazoa</taxon>
        <taxon>Spiralia</taxon>
        <taxon>Lophotrochozoa</taxon>
        <taxon>Mollusca</taxon>
        <taxon>Bivalvia</taxon>
        <taxon>Autobranchia</taxon>
        <taxon>Heteroconchia</taxon>
        <taxon>Palaeoheterodonta</taxon>
        <taxon>Unionida</taxon>
        <taxon>Unionoidea</taxon>
        <taxon>Unionidae</taxon>
        <taxon>Ambleminae</taxon>
        <taxon>Lampsilini</taxon>
        <taxon>Potamilus</taxon>
    </lineage>
</organism>
<evidence type="ECO:0000313" key="1">
    <source>
        <dbReference type="EMBL" id="KAK3583948.1"/>
    </source>
</evidence>
<dbReference type="Proteomes" id="UP001195483">
    <property type="component" value="Unassembled WGS sequence"/>
</dbReference>
<reference evidence="1" key="3">
    <citation type="submission" date="2023-05" db="EMBL/GenBank/DDBJ databases">
        <authorList>
            <person name="Smith C.H."/>
        </authorList>
    </citation>
    <scope>NUCLEOTIDE SEQUENCE</scope>
    <source>
        <strain evidence="1">CHS0354</strain>
        <tissue evidence="1">Mantle</tissue>
    </source>
</reference>
<dbReference type="AlphaFoldDB" id="A0AAE0VMR0"/>
<keyword evidence="2" id="KW-1185">Reference proteome</keyword>
<proteinExistence type="predicted"/>
<dbReference type="EMBL" id="JAEAOA010001970">
    <property type="protein sequence ID" value="KAK3583948.1"/>
    <property type="molecule type" value="Genomic_DNA"/>
</dbReference>
<reference evidence="1" key="2">
    <citation type="journal article" date="2021" name="Genome Biol. Evol.">
        <title>Developing a high-quality reference genome for a parasitic bivalve with doubly uniparental inheritance (Bivalvia: Unionida).</title>
        <authorList>
            <person name="Smith C.H."/>
        </authorList>
    </citation>
    <scope>NUCLEOTIDE SEQUENCE</scope>
    <source>
        <strain evidence="1">CHS0354</strain>
        <tissue evidence="1">Mantle</tissue>
    </source>
</reference>